<dbReference type="SUPFAM" id="SSF103025">
    <property type="entry name" value="Folate-binding domain"/>
    <property type="match status" value="1"/>
</dbReference>
<keyword evidence="6" id="KW-1185">Reference proteome</keyword>
<evidence type="ECO:0000256" key="1">
    <source>
        <dbReference type="ARBA" id="ARBA00004173"/>
    </source>
</evidence>
<dbReference type="EMBL" id="KB007942">
    <property type="protein sequence ID" value="ELR18812.1"/>
    <property type="molecule type" value="Genomic_DNA"/>
</dbReference>
<evidence type="ECO:0000256" key="4">
    <source>
        <dbReference type="SAM" id="MobiDB-lite"/>
    </source>
</evidence>
<organism evidence="5 6">
    <name type="scientific">Acanthamoeba castellanii (strain ATCC 30010 / Neff)</name>
    <dbReference type="NCBI Taxonomy" id="1257118"/>
    <lineage>
        <taxon>Eukaryota</taxon>
        <taxon>Amoebozoa</taxon>
        <taxon>Discosea</taxon>
        <taxon>Longamoebia</taxon>
        <taxon>Centramoebida</taxon>
        <taxon>Acanthamoebidae</taxon>
        <taxon>Acanthamoeba</taxon>
    </lineage>
</organism>
<proteinExistence type="predicted"/>
<dbReference type="InterPro" id="IPR027266">
    <property type="entry name" value="TrmE/GcvT-like"/>
</dbReference>
<evidence type="ECO:0000313" key="5">
    <source>
        <dbReference type="EMBL" id="ELR18812.1"/>
    </source>
</evidence>
<protein>
    <submittedName>
        <fullName evidence="5">Glycine cleavage Tprotein (Aminomethyl transferase) domain containing protein</fullName>
    </submittedName>
</protein>
<dbReference type="GeneID" id="14919609"/>
<dbReference type="KEGG" id="acan:ACA1_151250"/>
<dbReference type="InterPro" id="IPR045179">
    <property type="entry name" value="YgfZ/GcvT"/>
</dbReference>
<dbReference type="RefSeq" id="XP_004340868.1">
    <property type="nucleotide sequence ID" value="XM_004340820.1"/>
</dbReference>
<comment type="subcellular location">
    <subcellularLocation>
        <location evidence="1">Mitochondrion</location>
    </subcellularLocation>
</comment>
<evidence type="ECO:0000256" key="3">
    <source>
        <dbReference type="ARBA" id="ARBA00023128"/>
    </source>
</evidence>
<dbReference type="VEuPathDB" id="AmoebaDB:ACA1_151250"/>
<dbReference type="GO" id="GO:0016740">
    <property type="term" value="F:transferase activity"/>
    <property type="evidence" value="ECO:0007669"/>
    <property type="project" value="UniProtKB-KW"/>
</dbReference>
<dbReference type="Gene3D" id="3.30.1360.120">
    <property type="entry name" value="Probable tRNA modification gtpase trme, domain 1"/>
    <property type="match status" value="1"/>
</dbReference>
<keyword evidence="3" id="KW-0496">Mitochondrion</keyword>
<name>L8H0R3_ACACF</name>
<accession>L8H0R3</accession>
<gene>
    <name evidence="5" type="ORF">ACA1_151250</name>
</gene>
<dbReference type="PANTHER" id="PTHR22602:SF0">
    <property type="entry name" value="TRANSFERASE CAF17, MITOCHONDRIAL-RELATED"/>
    <property type="match status" value="1"/>
</dbReference>
<dbReference type="PANTHER" id="PTHR22602">
    <property type="entry name" value="TRANSFERASE CAF17, MITOCHONDRIAL-RELATED"/>
    <property type="match status" value="1"/>
</dbReference>
<keyword evidence="2" id="KW-0809">Transit peptide</keyword>
<feature type="region of interest" description="Disordered" evidence="4">
    <location>
        <begin position="184"/>
        <end position="206"/>
    </location>
</feature>
<evidence type="ECO:0000313" key="6">
    <source>
        <dbReference type="Proteomes" id="UP000011083"/>
    </source>
</evidence>
<dbReference type="NCBIfam" id="TIGR03317">
    <property type="entry name" value="ygfZ_signature"/>
    <property type="match status" value="1"/>
</dbReference>
<dbReference type="GO" id="GO:0005759">
    <property type="term" value="C:mitochondrial matrix"/>
    <property type="evidence" value="ECO:0007669"/>
    <property type="project" value="TreeGrafter"/>
</dbReference>
<dbReference type="Proteomes" id="UP000011083">
    <property type="component" value="Unassembled WGS sequence"/>
</dbReference>
<dbReference type="STRING" id="1257118.L8H0R3"/>
<dbReference type="GO" id="GO:0016226">
    <property type="term" value="P:iron-sulfur cluster assembly"/>
    <property type="evidence" value="ECO:0007669"/>
    <property type="project" value="TreeGrafter"/>
</dbReference>
<dbReference type="InterPro" id="IPR017703">
    <property type="entry name" value="YgfZ/GCV_T_CS"/>
</dbReference>
<reference evidence="5 6" key="1">
    <citation type="journal article" date="2013" name="Genome Biol.">
        <title>Genome of Acanthamoeba castellanii highlights extensive lateral gene transfer and early evolution of tyrosine kinase signaling.</title>
        <authorList>
            <person name="Clarke M."/>
            <person name="Lohan A.J."/>
            <person name="Liu B."/>
            <person name="Lagkouvardos I."/>
            <person name="Roy S."/>
            <person name="Zafar N."/>
            <person name="Bertelli C."/>
            <person name="Schilde C."/>
            <person name="Kianianmomeni A."/>
            <person name="Burglin T.R."/>
            <person name="Frech C."/>
            <person name="Turcotte B."/>
            <person name="Kopec K.O."/>
            <person name="Synnott J.M."/>
            <person name="Choo C."/>
            <person name="Paponov I."/>
            <person name="Finkler A."/>
            <person name="Soon Heng Tan C."/>
            <person name="Hutchins A.P."/>
            <person name="Weinmeier T."/>
            <person name="Rattei T."/>
            <person name="Chu J.S."/>
            <person name="Gimenez G."/>
            <person name="Irimia M."/>
            <person name="Rigden D.J."/>
            <person name="Fitzpatrick D.A."/>
            <person name="Lorenzo-Morales J."/>
            <person name="Bateman A."/>
            <person name="Chiu C.H."/>
            <person name="Tang P."/>
            <person name="Hegemann P."/>
            <person name="Fromm H."/>
            <person name="Raoult D."/>
            <person name="Greub G."/>
            <person name="Miranda-Saavedra D."/>
            <person name="Chen N."/>
            <person name="Nash P."/>
            <person name="Ginger M.L."/>
            <person name="Horn M."/>
            <person name="Schaap P."/>
            <person name="Caler L."/>
            <person name="Loftus B."/>
        </authorList>
    </citation>
    <scope>NUCLEOTIDE SEQUENCE [LARGE SCALE GENOMIC DNA]</scope>
    <source>
        <strain evidence="5 6">Neff</strain>
    </source>
</reference>
<dbReference type="OrthoDB" id="191995at2759"/>
<keyword evidence="5" id="KW-0808">Transferase</keyword>
<dbReference type="AlphaFoldDB" id="L8H0R3"/>
<sequence>MSRAGRLRAWYRSTEVVRGAVVGKRGIHHAAPLWLVAREAPPLEQPAPPPLGWWVGEVGGRAIVEVRGRDAARFLQGLTTNDLLAAAATSRAGREEGRYTAFLTPTGRLLADALVCQLPPGQQQQGQQEGEQTFLVECDARAAPGLVVHLRRYRLRAHVDITPPAQRPAADEWAVGAVLTRGHVQSSSSSSSSGGGSGEATPSPRDSLLQCLRSHAPSLPCFADPRTAAMGIRVYHRRSSSFAPPPGLAEASAKEYRLHRILHAVPEGIDELEPNVAVPLECNLDALNGVSYDKGCYLGQELTSRVHHTGVIRKRLMPVMCFSPEDEAREKELRVAERLLDFVHGRDQPSLERDHLLPSVLRELPSLATTNIASDKTELFLVGADGTPERRQVGRLCGGVEAGLAYHSRSHSLHNYCSFLSGQALVAATVPAAMTAT</sequence>
<evidence type="ECO:0000256" key="2">
    <source>
        <dbReference type="ARBA" id="ARBA00022946"/>
    </source>
</evidence>